<feature type="non-terminal residue" evidence="1">
    <location>
        <position position="75"/>
    </location>
</feature>
<dbReference type="Proteomes" id="UP000663881">
    <property type="component" value="Unassembled WGS sequence"/>
</dbReference>
<evidence type="ECO:0000313" key="2">
    <source>
        <dbReference type="Proteomes" id="UP000663881"/>
    </source>
</evidence>
<organism evidence="1 2">
    <name type="scientific">Adineta steineri</name>
    <dbReference type="NCBI Taxonomy" id="433720"/>
    <lineage>
        <taxon>Eukaryota</taxon>
        <taxon>Metazoa</taxon>
        <taxon>Spiralia</taxon>
        <taxon>Gnathifera</taxon>
        <taxon>Rotifera</taxon>
        <taxon>Eurotatoria</taxon>
        <taxon>Bdelloidea</taxon>
        <taxon>Adinetida</taxon>
        <taxon>Adinetidae</taxon>
        <taxon>Adineta</taxon>
    </lineage>
</organism>
<sequence>ENDPQAKVDLIAFIRNSPNQTRLSSSSYINYFSIFHTYLQNFRTLLEKFPVPDIPSDVDLSKYSPLSLIHRIVEG</sequence>
<name>A0A820L1Z7_9BILA</name>
<comment type="caution">
    <text evidence="1">The sequence shown here is derived from an EMBL/GenBank/DDBJ whole genome shotgun (WGS) entry which is preliminary data.</text>
</comment>
<reference evidence="1" key="1">
    <citation type="submission" date="2021-02" db="EMBL/GenBank/DDBJ databases">
        <authorList>
            <person name="Nowell W R."/>
        </authorList>
    </citation>
    <scope>NUCLEOTIDE SEQUENCE</scope>
</reference>
<dbReference type="AlphaFoldDB" id="A0A820L1Z7"/>
<evidence type="ECO:0000313" key="1">
    <source>
        <dbReference type="EMBL" id="CAF4346213.1"/>
    </source>
</evidence>
<dbReference type="EMBL" id="CAJOAY010021176">
    <property type="protein sequence ID" value="CAF4346213.1"/>
    <property type="molecule type" value="Genomic_DNA"/>
</dbReference>
<proteinExistence type="predicted"/>
<gene>
    <name evidence="1" type="ORF">OKA104_LOCUS48556</name>
</gene>
<accession>A0A820L1Z7</accession>
<protein>
    <submittedName>
        <fullName evidence="1">Uncharacterized protein</fullName>
    </submittedName>
</protein>